<dbReference type="CDD" id="cd15457">
    <property type="entry name" value="NADAR"/>
    <property type="match status" value="1"/>
</dbReference>
<dbReference type="EMBL" id="KB446558">
    <property type="protein sequence ID" value="EME82891.1"/>
    <property type="molecule type" value="Genomic_DNA"/>
</dbReference>
<dbReference type="InterPro" id="IPR012816">
    <property type="entry name" value="NADAR"/>
</dbReference>
<dbReference type="Pfam" id="PF08719">
    <property type="entry name" value="NADAR"/>
    <property type="match status" value="1"/>
</dbReference>
<evidence type="ECO:0000313" key="2">
    <source>
        <dbReference type="EMBL" id="EME82891.1"/>
    </source>
</evidence>
<dbReference type="VEuPathDB" id="FungiDB:MYCFIDRAFT_135774"/>
<proteinExistence type="predicted"/>
<protein>
    <recommendedName>
        <fullName evidence="1">NADAR domain-containing protein</fullName>
    </recommendedName>
</protein>
<name>M3AE92_PSEFD</name>
<dbReference type="InterPro" id="IPR037238">
    <property type="entry name" value="YbiA-like_sf"/>
</dbReference>
<reference evidence="2 3" key="1">
    <citation type="journal article" date="2012" name="PLoS Pathog.">
        <title>Diverse lifestyles and strategies of plant pathogenesis encoded in the genomes of eighteen Dothideomycetes fungi.</title>
        <authorList>
            <person name="Ohm R.A."/>
            <person name="Feau N."/>
            <person name="Henrissat B."/>
            <person name="Schoch C.L."/>
            <person name="Horwitz B.A."/>
            <person name="Barry K.W."/>
            <person name="Condon B.J."/>
            <person name="Copeland A.C."/>
            <person name="Dhillon B."/>
            <person name="Glaser F."/>
            <person name="Hesse C.N."/>
            <person name="Kosti I."/>
            <person name="LaButti K."/>
            <person name="Lindquist E.A."/>
            <person name="Lucas S."/>
            <person name="Salamov A.A."/>
            <person name="Bradshaw R.E."/>
            <person name="Ciuffetti L."/>
            <person name="Hamelin R.C."/>
            <person name="Kema G.H.J."/>
            <person name="Lawrence C."/>
            <person name="Scott J.A."/>
            <person name="Spatafora J.W."/>
            <person name="Turgeon B.G."/>
            <person name="de Wit P.J.G.M."/>
            <person name="Zhong S."/>
            <person name="Goodwin S.B."/>
            <person name="Grigoriev I.V."/>
        </authorList>
    </citation>
    <scope>NUCLEOTIDE SEQUENCE [LARGE SCALE GENOMIC DNA]</scope>
    <source>
        <strain evidence="2 3">CIRAD86</strain>
    </source>
</reference>
<dbReference type="Gene3D" id="1.10.357.40">
    <property type="entry name" value="YbiA-like"/>
    <property type="match status" value="1"/>
</dbReference>
<dbReference type="HOGENOM" id="CLU_2518750_0_0_1"/>
<keyword evidence="3" id="KW-1185">Reference proteome</keyword>
<dbReference type="RefSeq" id="XP_007926279.1">
    <property type="nucleotide sequence ID" value="XM_007928088.1"/>
</dbReference>
<organism evidence="2 3">
    <name type="scientific">Pseudocercospora fijiensis (strain CIRAD86)</name>
    <name type="common">Black leaf streak disease fungus</name>
    <name type="synonym">Mycosphaerella fijiensis</name>
    <dbReference type="NCBI Taxonomy" id="383855"/>
    <lineage>
        <taxon>Eukaryota</taxon>
        <taxon>Fungi</taxon>
        <taxon>Dikarya</taxon>
        <taxon>Ascomycota</taxon>
        <taxon>Pezizomycotina</taxon>
        <taxon>Dothideomycetes</taxon>
        <taxon>Dothideomycetidae</taxon>
        <taxon>Mycosphaerellales</taxon>
        <taxon>Mycosphaerellaceae</taxon>
        <taxon>Pseudocercospora</taxon>
    </lineage>
</organism>
<feature type="domain" description="NADAR" evidence="1">
    <location>
        <begin position="2"/>
        <end position="85"/>
    </location>
</feature>
<dbReference type="SUPFAM" id="SSF143990">
    <property type="entry name" value="YbiA-like"/>
    <property type="match status" value="1"/>
</dbReference>
<evidence type="ECO:0000259" key="1">
    <source>
        <dbReference type="Pfam" id="PF08719"/>
    </source>
</evidence>
<dbReference type="Proteomes" id="UP000016932">
    <property type="component" value="Unassembled WGS sequence"/>
</dbReference>
<dbReference type="AlphaFoldDB" id="M3AE92"/>
<dbReference type="GeneID" id="19331002"/>
<dbReference type="KEGG" id="pfj:MYCFIDRAFT_135774"/>
<sequence>LTFNTAKQFIIMRKAEIYRNFETAAKIINANNPAKQKLLGRTNKHREAIAEQGNYLKFKANPRLLESLLGTSDRKLVEALLTDRI</sequence>
<dbReference type="OrthoDB" id="206452at2759"/>
<accession>M3AE92</accession>
<feature type="non-terminal residue" evidence="2">
    <location>
        <position position="1"/>
    </location>
</feature>
<evidence type="ECO:0000313" key="3">
    <source>
        <dbReference type="Proteomes" id="UP000016932"/>
    </source>
</evidence>
<gene>
    <name evidence="2" type="ORF">MYCFIDRAFT_135774</name>
</gene>